<dbReference type="OMA" id="VICAFYW"/>
<gene>
    <name evidence="3" type="ORF">CAPTEDRAFT_188739</name>
</gene>
<keyword evidence="2" id="KW-0812">Transmembrane</keyword>
<dbReference type="EMBL" id="KB311578">
    <property type="protein sequence ID" value="ELT89022.1"/>
    <property type="molecule type" value="Genomic_DNA"/>
</dbReference>
<reference evidence="3 5" key="2">
    <citation type="journal article" date="2013" name="Nature">
        <title>Insights into bilaterian evolution from three spiralian genomes.</title>
        <authorList>
            <person name="Simakov O."/>
            <person name="Marletaz F."/>
            <person name="Cho S.J."/>
            <person name="Edsinger-Gonzales E."/>
            <person name="Havlak P."/>
            <person name="Hellsten U."/>
            <person name="Kuo D.H."/>
            <person name="Larsson T."/>
            <person name="Lv J."/>
            <person name="Arendt D."/>
            <person name="Savage R."/>
            <person name="Osoegawa K."/>
            <person name="de Jong P."/>
            <person name="Grimwood J."/>
            <person name="Chapman J.A."/>
            <person name="Shapiro H."/>
            <person name="Aerts A."/>
            <person name="Otillar R.P."/>
            <person name="Terry A.Y."/>
            <person name="Boore J.L."/>
            <person name="Grigoriev I.V."/>
            <person name="Lindberg D.R."/>
            <person name="Seaver E.C."/>
            <person name="Weisblat D.A."/>
            <person name="Putnam N.H."/>
            <person name="Rokhsar D.S."/>
        </authorList>
    </citation>
    <scope>NUCLEOTIDE SEQUENCE</scope>
    <source>
        <strain evidence="3 5">I ESC-2004</strain>
    </source>
</reference>
<evidence type="ECO:0000313" key="4">
    <source>
        <dbReference type="EnsemblMetazoa" id="CapteP188739"/>
    </source>
</evidence>
<feature type="transmembrane region" description="Helical" evidence="2">
    <location>
        <begin position="87"/>
        <end position="109"/>
    </location>
</feature>
<reference evidence="4" key="3">
    <citation type="submission" date="2015-06" db="UniProtKB">
        <authorList>
            <consortium name="EnsemblMetazoa"/>
        </authorList>
    </citation>
    <scope>IDENTIFICATION</scope>
</reference>
<keyword evidence="2" id="KW-0472">Membrane</keyword>
<reference evidence="5" key="1">
    <citation type="submission" date="2012-12" db="EMBL/GenBank/DDBJ databases">
        <authorList>
            <person name="Hellsten U."/>
            <person name="Grimwood J."/>
            <person name="Chapman J.A."/>
            <person name="Shapiro H."/>
            <person name="Aerts A."/>
            <person name="Otillar R.P."/>
            <person name="Terry A.Y."/>
            <person name="Boore J.L."/>
            <person name="Simakov O."/>
            <person name="Marletaz F."/>
            <person name="Cho S.-J."/>
            <person name="Edsinger-Gonzales E."/>
            <person name="Havlak P."/>
            <person name="Kuo D.-H."/>
            <person name="Larsson T."/>
            <person name="Lv J."/>
            <person name="Arendt D."/>
            <person name="Savage R."/>
            <person name="Osoegawa K."/>
            <person name="de Jong P."/>
            <person name="Lindberg D.R."/>
            <person name="Seaver E.C."/>
            <person name="Weisblat D.A."/>
            <person name="Putnam N.H."/>
            <person name="Grigoriev I.V."/>
            <person name="Rokhsar D.S."/>
        </authorList>
    </citation>
    <scope>NUCLEOTIDE SEQUENCE</scope>
    <source>
        <strain evidence="5">I ESC-2004</strain>
    </source>
</reference>
<evidence type="ECO:0000313" key="3">
    <source>
        <dbReference type="EMBL" id="ELT89022.1"/>
    </source>
</evidence>
<dbReference type="HOGENOM" id="CLU_714228_0_0_1"/>
<evidence type="ECO:0000256" key="1">
    <source>
        <dbReference type="SAM" id="MobiDB-lite"/>
    </source>
</evidence>
<dbReference type="AlphaFoldDB" id="R7TC02"/>
<name>R7TC02_CAPTE</name>
<feature type="transmembrane region" description="Helical" evidence="2">
    <location>
        <begin position="151"/>
        <end position="169"/>
    </location>
</feature>
<evidence type="ECO:0000256" key="2">
    <source>
        <dbReference type="SAM" id="Phobius"/>
    </source>
</evidence>
<feature type="transmembrane region" description="Helical" evidence="2">
    <location>
        <begin position="121"/>
        <end position="139"/>
    </location>
</feature>
<accession>R7TC02</accession>
<feature type="transmembrane region" description="Helical" evidence="2">
    <location>
        <begin position="175"/>
        <end position="195"/>
    </location>
</feature>
<organism evidence="3">
    <name type="scientific">Capitella teleta</name>
    <name type="common">Polychaete worm</name>
    <dbReference type="NCBI Taxonomy" id="283909"/>
    <lineage>
        <taxon>Eukaryota</taxon>
        <taxon>Metazoa</taxon>
        <taxon>Spiralia</taxon>
        <taxon>Lophotrochozoa</taxon>
        <taxon>Annelida</taxon>
        <taxon>Polychaeta</taxon>
        <taxon>Sedentaria</taxon>
        <taxon>Scolecida</taxon>
        <taxon>Capitellidae</taxon>
        <taxon>Capitella</taxon>
    </lineage>
</organism>
<keyword evidence="2" id="KW-1133">Transmembrane helix</keyword>
<dbReference type="OrthoDB" id="10030497at2759"/>
<dbReference type="EnsemblMetazoa" id="CapteT188739">
    <property type="protein sequence ID" value="CapteP188739"/>
    <property type="gene ID" value="CapteG188739"/>
</dbReference>
<evidence type="ECO:0000313" key="5">
    <source>
        <dbReference type="Proteomes" id="UP000014760"/>
    </source>
</evidence>
<sequence length="387" mass="43808">MAGRVSSHRSQPPMETVKDEQEGDANGYMRVLMRPIQEHSRYKALLDWITQAHSQLTSQQLIWAYGAGGVSVMVLVYQLVMRDLGFLFHRFCALLIPIFSIICSFYWVALYFRKSWSTTSIYVLFCACFAGEFLTQCICDTERDNYISQPLLSFGVLLGVSGASLFSTLETVHSTGIIAFISFIRFLACTMLTDLPQVLRPFLAYFSGIVGVIFAKYMETVFKAPVSNPITSDGKIPVIKRRRSSSSNVHNFSTHRCSLMAFNNISYITTHEYYITLTFFHAVKSLRWVLMSLIVHLDTFQLGQRFLMFLLPAVCEGFNGLVRSREGMLDKFPGANIPGTNTGVFLRTSLSPIERLRFLGVPLLCAKTKIMFCSEVSTTLLYVPDYR</sequence>
<feature type="transmembrane region" description="Helical" evidence="2">
    <location>
        <begin position="62"/>
        <end position="80"/>
    </location>
</feature>
<proteinExistence type="predicted"/>
<keyword evidence="5" id="KW-1185">Reference proteome</keyword>
<dbReference type="Proteomes" id="UP000014760">
    <property type="component" value="Unassembled WGS sequence"/>
</dbReference>
<dbReference type="EMBL" id="AMQN01003346">
    <property type="status" value="NOT_ANNOTATED_CDS"/>
    <property type="molecule type" value="Genomic_DNA"/>
</dbReference>
<protein>
    <submittedName>
        <fullName evidence="3 4">Uncharacterized protein</fullName>
    </submittedName>
</protein>
<feature type="region of interest" description="Disordered" evidence="1">
    <location>
        <begin position="1"/>
        <end position="22"/>
    </location>
</feature>